<evidence type="ECO:0000313" key="1">
    <source>
        <dbReference type="EMBL" id="CAG6498079.1"/>
    </source>
</evidence>
<sequence length="107" mass="12491">MIWTRSRPTSWLGVSIKLQQRRRHFLPARRKDTSGSTSSCSMPSDTYLFKQELCMFACKIAFNAVEISRFQQFVVRTAQTTTTQRIDKRFSPIVWQLAQSALEELAW</sequence>
<protein>
    <submittedName>
        <fullName evidence="1">(northern house mosquito) hypothetical protein</fullName>
    </submittedName>
</protein>
<proteinExistence type="predicted"/>
<dbReference type="EMBL" id="HBUE01134420">
    <property type="protein sequence ID" value="CAG6498079.1"/>
    <property type="molecule type" value="Transcribed_RNA"/>
</dbReference>
<name>A0A8D8CSL3_CULPI</name>
<reference evidence="1" key="1">
    <citation type="submission" date="2021-05" db="EMBL/GenBank/DDBJ databases">
        <authorList>
            <person name="Alioto T."/>
            <person name="Alioto T."/>
            <person name="Gomez Garrido J."/>
        </authorList>
    </citation>
    <scope>NUCLEOTIDE SEQUENCE</scope>
</reference>
<dbReference type="AlphaFoldDB" id="A0A8D8CSL3"/>
<accession>A0A8D8CSL3</accession>
<organism evidence="1">
    <name type="scientific">Culex pipiens</name>
    <name type="common">House mosquito</name>
    <dbReference type="NCBI Taxonomy" id="7175"/>
    <lineage>
        <taxon>Eukaryota</taxon>
        <taxon>Metazoa</taxon>
        <taxon>Ecdysozoa</taxon>
        <taxon>Arthropoda</taxon>
        <taxon>Hexapoda</taxon>
        <taxon>Insecta</taxon>
        <taxon>Pterygota</taxon>
        <taxon>Neoptera</taxon>
        <taxon>Endopterygota</taxon>
        <taxon>Diptera</taxon>
        <taxon>Nematocera</taxon>
        <taxon>Culicoidea</taxon>
        <taxon>Culicidae</taxon>
        <taxon>Culicinae</taxon>
        <taxon>Culicini</taxon>
        <taxon>Culex</taxon>
        <taxon>Culex</taxon>
    </lineage>
</organism>